<keyword evidence="10" id="KW-1185">Reference proteome</keyword>
<dbReference type="InParanoid" id="A0A2P5ETN6"/>
<evidence type="ECO:0000256" key="5">
    <source>
        <dbReference type="ARBA" id="ARBA00022989"/>
    </source>
</evidence>
<dbReference type="GO" id="GO:0005794">
    <property type="term" value="C:Golgi apparatus"/>
    <property type="evidence" value="ECO:0007669"/>
    <property type="project" value="TreeGrafter"/>
</dbReference>
<dbReference type="AlphaFoldDB" id="A0A2P5ETN6"/>
<comment type="similarity">
    <text evidence="3 7">Belongs to the PRA1 family.</text>
</comment>
<dbReference type="OrthoDB" id="63113at2759"/>
<feature type="region of interest" description="Disordered" evidence="8">
    <location>
        <begin position="1"/>
        <end position="24"/>
    </location>
</feature>
<evidence type="ECO:0000313" key="9">
    <source>
        <dbReference type="EMBL" id="PON88866.1"/>
    </source>
</evidence>
<keyword evidence="6 7" id="KW-0472">Membrane</keyword>
<dbReference type="EMBL" id="JXTC01000101">
    <property type="protein sequence ID" value="PON88866.1"/>
    <property type="molecule type" value="Genomic_DNA"/>
</dbReference>
<comment type="caution">
    <text evidence="9">The sequence shown here is derived from an EMBL/GenBank/DDBJ whole genome shotgun (WGS) entry which is preliminary data.</text>
</comment>
<sequence length="210" mass="22526">MRPSESQSQSERGSTATYTTIPISPGDVISRSFQNLSAAASRRRPWPEFVASSALDRPPRSLSHALDRIRTNAKRFRVNYAILVCGCAAVSLVGTPFSLVVTAAVVALWLLLYWFREDPLVVWGHQLGDRALLLSLLLLSIAALTCLTNAASSLLMAAGVGITLCALHSLLMNPDAFFLDEDEAASANLIHPQPPHPPPTSTSTSTSTST</sequence>
<dbReference type="GO" id="GO:0016192">
    <property type="term" value="P:vesicle-mediated transport"/>
    <property type="evidence" value="ECO:0007669"/>
    <property type="project" value="TreeGrafter"/>
</dbReference>
<dbReference type="STRING" id="63057.A0A2P5ETN6"/>
<feature type="compositionally biased region" description="Low complexity" evidence="8">
    <location>
        <begin position="201"/>
        <end position="210"/>
    </location>
</feature>
<feature type="compositionally biased region" description="Polar residues" evidence="8">
    <location>
        <begin position="1"/>
        <end position="22"/>
    </location>
</feature>
<dbReference type="Proteomes" id="UP000237000">
    <property type="component" value="Unassembled WGS sequence"/>
</dbReference>
<evidence type="ECO:0000256" key="3">
    <source>
        <dbReference type="ARBA" id="ARBA00006483"/>
    </source>
</evidence>
<evidence type="ECO:0000256" key="6">
    <source>
        <dbReference type="ARBA" id="ARBA00023136"/>
    </source>
</evidence>
<evidence type="ECO:0000256" key="2">
    <source>
        <dbReference type="ARBA" id="ARBA00004127"/>
    </source>
</evidence>
<dbReference type="GO" id="GO:0016020">
    <property type="term" value="C:membrane"/>
    <property type="evidence" value="ECO:0007669"/>
    <property type="project" value="UniProtKB-SubCell"/>
</dbReference>
<feature type="transmembrane region" description="Helical" evidence="7">
    <location>
        <begin position="131"/>
        <end position="147"/>
    </location>
</feature>
<evidence type="ECO:0000313" key="10">
    <source>
        <dbReference type="Proteomes" id="UP000237000"/>
    </source>
</evidence>
<proteinExistence type="inferred from homology"/>
<reference evidence="10" key="1">
    <citation type="submission" date="2016-06" db="EMBL/GenBank/DDBJ databases">
        <title>Parallel loss of symbiosis genes in relatives of nitrogen-fixing non-legume Parasponia.</title>
        <authorList>
            <person name="Van Velzen R."/>
            <person name="Holmer R."/>
            <person name="Bu F."/>
            <person name="Rutten L."/>
            <person name="Van Zeijl A."/>
            <person name="Liu W."/>
            <person name="Santuari L."/>
            <person name="Cao Q."/>
            <person name="Sharma T."/>
            <person name="Shen D."/>
            <person name="Roswanjaya Y."/>
            <person name="Wardhani T."/>
            <person name="Kalhor M.S."/>
            <person name="Jansen J."/>
            <person name="Van den Hoogen J."/>
            <person name="Gungor B."/>
            <person name="Hartog M."/>
            <person name="Hontelez J."/>
            <person name="Verver J."/>
            <person name="Yang W.-C."/>
            <person name="Schijlen E."/>
            <person name="Repin R."/>
            <person name="Schilthuizen M."/>
            <person name="Schranz E."/>
            <person name="Heidstra R."/>
            <person name="Miyata K."/>
            <person name="Fedorova E."/>
            <person name="Kohlen W."/>
            <person name="Bisseling T."/>
            <person name="Smit S."/>
            <person name="Geurts R."/>
        </authorList>
    </citation>
    <scope>NUCLEOTIDE SEQUENCE [LARGE SCALE GENOMIC DNA]</scope>
    <source>
        <strain evidence="10">cv. RG33-2</strain>
    </source>
</reference>
<keyword evidence="4 7" id="KW-0812">Transmembrane</keyword>
<dbReference type="FunCoup" id="A0A2P5ETN6">
    <property type="interactions" value="1049"/>
</dbReference>
<evidence type="ECO:0000256" key="7">
    <source>
        <dbReference type="RuleBase" id="RU363107"/>
    </source>
</evidence>
<keyword evidence="7" id="KW-0813">Transport</keyword>
<evidence type="ECO:0000256" key="4">
    <source>
        <dbReference type="ARBA" id="ARBA00022692"/>
    </source>
</evidence>
<dbReference type="InterPro" id="IPR004895">
    <property type="entry name" value="Prenylated_rab_accept_PRA1"/>
</dbReference>
<evidence type="ECO:0000256" key="8">
    <source>
        <dbReference type="SAM" id="MobiDB-lite"/>
    </source>
</evidence>
<dbReference type="PANTHER" id="PTHR19317">
    <property type="entry name" value="PRENYLATED RAB ACCEPTOR 1-RELATED"/>
    <property type="match status" value="1"/>
</dbReference>
<protein>
    <recommendedName>
        <fullName evidence="7">PRA1 family protein</fullName>
    </recommendedName>
</protein>
<organism evidence="9 10">
    <name type="scientific">Trema orientale</name>
    <name type="common">Charcoal tree</name>
    <name type="synonym">Celtis orientalis</name>
    <dbReference type="NCBI Taxonomy" id="63057"/>
    <lineage>
        <taxon>Eukaryota</taxon>
        <taxon>Viridiplantae</taxon>
        <taxon>Streptophyta</taxon>
        <taxon>Embryophyta</taxon>
        <taxon>Tracheophyta</taxon>
        <taxon>Spermatophyta</taxon>
        <taxon>Magnoliopsida</taxon>
        <taxon>eudicotyledons</taxon>
        <taxon>Gunneridae</taxon>
        <taxon>Pentapetalae</taxon>
        <taxon>rosids</taxon>
        <taxon>fabids</taxon>
        <taxon>Rosales</taxon>
        <taxon>Cannabaceae</taxon>
        <taxon>Trema</taxon>
    </lineage>
</organism>
<dbReference type="GO" id="GO:0005783">
    <property type="term" value="C:endoplasmic reticulum"/>
    <property type="evidence" value="ECO:0007669"/>
    <property type="project" value="UniProtKB-ARBA"/>
</dbReference>
<accession>A0A2P5ETN6</accession>
<dbReference type="Pfam" id="PF03208">
    <property type="entry name" value="PRA1"/>
    <property type="match status" value="1"/>
</dbReference>
<dbReference type="PANTHER" id="PTHR19317:SF53">
    <property type="entry name" value="PRA1 FAMILY PROTEIN G1"/>
    <property type="match status" value="1"/>
</dbReference>
<comment type="subcellular location">
    <subcellularLocation>
        <location evidence="2">Endomembrane system</location>
        <topology evidence="2">Multi-pass membrane protein</topology>
    </subcellularLocation>
    <subcellularLocation>
        <location evidence="7">Membrane</location>
        <topology evidence="7">Multi-pass membrane protein</topology>
    </subcellularLocation>
</comment>
<feature type="transmembrane region" description="Helical" evidence="7">
    <location>
        <begin position="154"/>
        <end position="171"/>
    </location>
</feature>
<evidence type="ECO:0000256" key="1">
    <source>
        <dbReference type="ARBA" id="ARBA00002501"/>
    </source>
</evidence>
<gene>
    <name evidence="9" type="ORF">TorRG33x02_153810</name>
</gene>
<feature type="region of interest" description="Disordered" evidence="8">
    <location>
        <begin position="189"/>
        <end position="210"/>
    </location>
</feature>
<keyword evidence="5 7" id="KW-1133">Transmembrane helix</keyword>
<comment type="function">
    <text evidence="1 7">May be involved in both secretory and endocytic intracellular trafficking in the endosomal/prevacuolar compartments.</text>
</comment>
<name>A0A2P5ETN6_TREOI</name>
<feature type="transmembrane region" description="Helical" evidence="7">
    <location>
        <begin position="78"/>
        <end position="111"/>
    </location>
</feature>